<dbReference type="Proteomes" id="UP000063699">
    <property type="component" value="Chromosome"/>
</dbReference>
<keyword evidence="3" id="KW-1185">Reference proteome</keyword>
<dbReference type="AlphaFoldDB" id="A0A0N9HZN7"/>
<keyword evidence="1" id="KW-0472">Membrane</keyword>
<gene>
    <name evidence="2" type="ORF">AOZ06_21800</name>
</gene>
<evidence type="ECO:0000256" key="1">
    <source>
        <dbReference type="SAM" id="Phobius"/>
    </source>
</evidence>
<dbReference type="OrthoDB" id="3695059at2"/>
<accession>A0A0N9HZN7</accession>
<dbReference type="KEGG" id="kphy:AOZ06_21800"/>
<evidence type="ECO:0000313" key="2">
    <source>
        <dbReference type="EMBL" id="ALG09195.1"/>
    </source>
</evidence>
<keyword evidence="1" id="KW-1133">Transmembrane helix</keyword>
<proteinExistence type="predicted"/>
<dbReference type="RefSeq" id="WP_054291099.1">
    <property type="nucleotide sequence ID" value="NZ_CP012752.1"/>
</dbReference>
<reference evidence="2 3" key="1">
    <citation type="submission" date="2015-07" db="EMBL/GenBank/DDBJ databases">
        <title>Genome sequencing of Kibdelosporangium phytohabitans.</title>
        <authorList>
            <person name="Qin S."/>
            <person name="Xing K."/>
        </authorList>
    </citation>
    <scope>NUCLEOTIDE SEQUENCE [LARGE SCALE GENOMIC DNA]</scope>
    <source>
        <strain evidence="2 3">KLBMP1111</strain>
    </source>
</reference>
<feature type="transmembrane region" description="Helical" evidence="1">
    <location>
        <begin position="59"/>
        <end position="85"/>
    </location>
</feature>
<name>A0A0N9HZN7_9PSEU</name>
<evidence type="ECO:0000313" key="3">
    <source>
        <dbReference type="Proteomes" id="UP000063699"/>
    </source>
</evidence>
<keyword evidence="1" id="KW-0812">Transmembrane</keyword>
<sequence length="166" mass="18302">MNTLRYETGLNGYGQVPAFEPQPVPQPNVQPPNVQPQYAQQPYTHQPVMPPAPARRGRATIATLIVLASLLLVSTGVFVTLFLMASNDHIDAVARLDDRQQELTGMDGKVRAAESARMQADERNTRLKSGNATMSTCVKAMQHYLWDGLVDAQRTAAARELLTKCR</sequence>
<protein>
    <submittedName>
        <fullName evidence="2">Uncharacterized protein</fullName>
    </submittedName>
</protein>
<dbReference type="EMBL" id="CP012752">
    <property type="protein sequence ID" value="ALG09195.1"/>
    <property type="molecule type" value="Genomic_DNA"/>
</dbReference>
<organism evidence="2 3">
    <name type="scientific">Kibdelosporangium phytohabitans</name>
    <dbReference type="NCBI Taxonomy" id="860235"/>
    <lineage>
        <taxon>Bacteria</taxon>
        <taxon>Bacillati</taxon>
        <taxon>Actinomycetota</taxon>
        <taxon>Actinomycetes</taxon>
        <taxon>Pseudonocardiales</taxon>
        <taxon>Pseudonocardiaceae</taxon>
        <taxon>Kibdelosporangium</taxon>
    </lineage>
</organism>
<dbReference type="STRING" id="860235.AOZ06_21800"/>